<dbReference type="AlphaFoldDB" id="A0A8X8IG46"/>
<proteinExistence type="predicted"/>
<evidence type="ECO:0000313" key="1">
    <source>
        <dbReference type="EMBL" id="SDX09584.1"/>
    </source>
</evidence>
<keyword evidence="2" id="KW-1185">Reference proteome</keyword>
<dbReference type="Proteomes" id="UP000198711">
    <property type="component" value="Unassembled WGS sequence"/>
</dbReference>
<protein>
    <submittedName>
        <fullName evidence="1">Uncharacterized protein</fullName>
    </submittedName>
</protein>
<reference evidence="1 2" key="1">
    <citation type="submission" date="2016-10" db="EMBL/GenBank/DDBJ databases">
        <authorList>
            <person name="Varghese N."/>
            <person name="Submissions S."/>
        </authorList>
    </citation>
    <scope>NUCLEOTIDE SEQUENCE [LARGE SCALE GENOMIC DNA]</scope>
    <source>
        <strain evidence="1 2">DSM 25353</strain>
    </source>
</reference>
<dbReference type="RefSeq" id="WP_092724033.1">
    <property type="nucleotide sequence ID" value="NZ_FNNO01000009.1"/>
</dbReference>
<gene>
    <name evidence="1" type="ORF">SAMN05444410_10924</name>
</gene>
<organism evidence="1 2">
    <name type="scientific">Hydrobacter penzbergensis</name>
    <dbReference type="NCBI Taxonomy" id="1235997"/>
    <lineage>
        <taxon>Bacteria</taxon>
        <taxon>Pseudomonadati</taxon>
        <taxon>Bacteroidota</taxon>
        <taxon>Chitinophagia</taxon>
        <taxon>Chitinophagales</taxon>
        <taxon>Chitinophagaceae</taxon>
        <taxon>Hydrobacter</taxon>
    </lineage>
</organism>
<accession>A0A8X8IG46</accession>
<name>A0A8X8IG46_9BACT</name>
<sequence>MPESDKQIIQSILKEIENLNTIMRDKTQNDLEEDLTLERAVCMTLGIIGEKTSKVYDLRGKKIAKGWVRAVTIFIAAFSL</sequence>
<evidence type="ECO:0000313" key="2">
    <source>
        <dbReference type="Proteomes" id="UP000198711"/>
    </source>
</evidence>
<comment type="caution">
    <text evidence="1">The sequence shown here is derived from an EMBL/GenBank/DDBJ whole genome shotgun (WGS) entry which is preliminary data.</text>
</comment>
<dbReference type="EMBL" id="FNNO01000009">
    <property type="protein sequence ID" value="SDX09584.1"/>
    <property type="molecule type" value="Genomic_DNA"/>
</dbReference>